<proteinExistence type="predicted"/>
<keyword evidence="1" id="KW-0808">Transferase</keyword>
<keyword evidence="3" id="KW-0067">ATP-binding</keyword>
<dbReference type="GO" id="GO:0004674">
    <property type="term" value="F:protein serine/threonine kinase activity"/>
    <property type="evidence" value="ECO:0007669"/>
    <property type="project" value="UniProtKB-KW"/>
</dbReference>
<evidence type="ECO:0000313" key="4">
    <source>
        <dbReference type="Proteomes" id="UP000468687"/>
    </source>
</evidence>
<keyword evidence="3" id="KW-0547">Nucleotide-binding</keyword>
<keyword evidence="1" id="KW-0723">Serine/threonine-protein kinase</keyword>
<organism evidence="3 4">
    <name type="scientific">Nocardioides zeae</name>
    <dbReference type="NCBI Taxonomy" id="1457234"/>
    <lineage>
        <taxon>Bacteria</taxon>
        <taxon>Bacillati</taxon>
        <taxon>Actinomycetota</taxon>
        <taxon>Actinomycetes</taxon>
        <taxon>Propionibacteriales</taxon>
        <taxon>Nocardioidaceae</taxon>
        <taxon>Nocardioides</taxon>
    </lineage>
</organism>
<dbReference type="InterPro" id="IPR003594">
    <property type="entry name" value="HATPase_dom"/>
</dbReference>
<dbReference type="RefSeq" id="WP_163774446.1">
    <property type="nucleotide sequence ID" value="NZ_JAAGXA010000022.1"/>
</dbReference>
<dbReference type="Pfam" id="PF13581">
    <property type="entry name" value="HATPase_c_2"/>
    <property type="match status" value="1"/>
</dbReference>
<keyword evidence="1" id="KW-0418">Kinase</keyword>
<dbReference type="AlphaFoldDB" id="A0A6P0HUL8"/>
<dbReference type="Proteomes" id="UP000468687">
    <property type="component" value="Unassembled WGS sequence"/>
</dbReference>
<dbReference type="SUPFAM" id="SSF55874">
    <property type="entry name" value="ATPase domain of HSP90 chaperone/DNA topoisomerase II/histidine kinase"/>
    <property type="match status" value="1"/>
</dbReference>
<dbReference type="PANTHER" id="PTHR35526:SF3">
    <property type="entry name" value="ANTI-SIGMA-F FACTOR RSBW"/>
    <property type="match status" value="1"/>
</dbReference>
<dbReference type="CDD" id="cd16936">
    <property type="entry name" value="HATPase_RsbW-like"/>
    <property type="match status" value="1"/>
</dbReference>
<evidence type="ECO:0000259" key="2">
    <source>
        <dbReference type="Pfam" id="PF13581"/>
    </source>
</evidence>
<gene>
    <name evidence="3" type="ORF">G3T38_19830</name>
</gene>
<dbReference type="Gene3D" id="3.30.565.10">
    <property type="entry name" value="Histidine kinase-like ATPase, C-terminal domain"/>
    <property type="match status" value="1"/>
</dbReference>
<feature type="domain" description="Histidine kinase/HSP90-like ATPase" evidence="2">
    <location>
        <begin position="17"/>
        <end position="136"/>
    </location>
</feature>
<protein>
    <submittedName>
        <fullName evidence="3">ATP-binding protein</fullName>
    </submittedName>
</protein>
<reference evidence="3 4" key="1">
    <citation type="journal article" date="2014" name="Int. J. Syst. Evol. Microbiol.">
        <title>Nocardioides zeae sp. nov., isolated from the stem of Zea mays.</title>
        <authorList>
            <person name="Glaeser S.P."/>
            <person name="McInroy J.A."/>
            <person name="Busse H.J."/>
            <person name="Kampfer P."/>
        </authorList>
    </citation>
    <scope>NUCLEOTIDE SEQUENCE [LARGE SCALE GENOMIC DNA]</scope>
    <source>
        <strain evidence="3 4">JCM 30728</strain>
    </source>
</reference>
<dbReference type="PANTHER" id="PTHR35526">
    <property type="entry name" value="ANTI-SIGMA-F FACTOR RSBW-RELATED"/>
    <property type="match status" value="1"/>
</dbReference>
<dbReference type="GO" id="GO:0005524">
    <property type="term" value="F:ATP binding"/>
    <property type="evidence" value="ECO:0007669"/>
    <property type="project" value="UniProtKB-KW"/>
</dbReference>
<accession>A0A6P0HUL8</accession>
<dbReference type="EMBL" id="JAAGXA010000022">
    <property type="protein sequence ID" value="NEN80505.1"/>
    <property type="molecule type" value="Genomic_DNA"/>
</dbReference>
<dbReference type="InterPro" id="IPR036890">
    <property type="entry name" value="HATPase_C_sf"/>
</dbReference>
<sequence>MDFDGAIGFDQPSATDTRHRFLAALLARGTSLDVAEDAALVLYELLQNGVEHGAPRPDGSLGVCWEVHGDLVHLAVTDGGLPAGGPPGSAAEAWRERRLRPADPMADRGRGLHIVDGLSRAWTVETTGAGTTVRAVVPIGPAGPPRPA</sequence>
<dbReference type="InterPro" id="IPR050267">
    <property type="entry name" value="Anti-sigma-factor_SerPK"/>
</dbReference>
<evidence type="ECO:0000256" key="1">
    <source>
        <dbReference type="ARBA" id="ARBA00022527"/>
    </source>
</evidence>
<comment type="caution">
    <text evidence="3">The sequence shown here is derived from an EMBL/GenBank/DDBJ whole genome shotgun (WGS) entry which is preliminary data.</text>
</comment>
<evidence type="ECO:0000313" key="3">
    <source>
        <dbReference type="EMBL" id="NEN80505.1"/>
    </source>
</evidence>
<name>A0A6P0HUL8_9ACTN</name>
<keyword evidence="4" id="KW-1185">Reference proteome</keyword>